<evidence type="ECO:0000313" key="3">
    <source>
        <dbReference type="Proteomes" id="UP001234495"/>
    </source>
</evidence>
<dbReference type="InterPro" id="IPR021359">
    <property type="entry name" value="DUF2812"/>
</dbReference>
<feature type="transmembrane region" description="Helical" evidence="1">
    <location>
        <begin position="121"/>
        <end position="142"/>
    </location>
</feature>
<dbReference type="EMBL" id="JAUSUD010000004">
    <property type="protein sequence ID" value="MDQ0230165.1"/>
    <property type="molecule type" value="Genomic_DNA"/>
</dbReference>
<evidence type="ECO:0000313" key="2">
    <source>
        <dbReference type="EMBL" id="MDQ0230165.1"/>
    </source>
</evidence>
<proteinExistence type="predicted"/>
<evidence type="ECO:0008006" key="4">
    <source>
        <dbReference type="Google" id="ProtNLM"/>
    </source>
</evidence>
<organism evidence="2 3">
    <name type="scientific">Metabacillus malikii</name>
    <dbReference type="NCBI Taxonomy" id="1504265"/>
    <lineage>
        <taxon>Bacteria</taxon>
        <taxon>Bacillati</taxon>
        <taxon>Bacillota</taxon>
        <taxon>Bacilli</taxon>
        <taxon>Bacillales</taxon>
        <taxon>Bacillaceae</taxon>
        <taxon>Metabacillus</taxon>
    </lineage>
</organism>
<dbReference type="Pfam" id="PF11193">
    <property type="entry name" value="DUF2812"/>
    <property type="match status" value="1"/>
</dbReference>
<reference evidence="2 3" key="1">
    <citation type="submission" date="2023-07" db="EMBL/GenBank/DDBJ databases">
        <title>Genomic Encyclopedia of Type Strains, Phase IV (KMG-IV): sequencing the most valuable type-strain genomes for metagenomic binning, comparative biology and taxonomic classification.</title>
        <authorList>
            <person name="Goeker M."/>
        </authorList>
    </citation>
    <scope>NUCLEOTIDE SEQUENCE [LARGE SCALE GENOMIC DNA]</scope>
    <source>
        <strain evidence="2 3">DSM 29005</strain>
    </source>
</reference>
<dbReference type="Proteomes" id="UP001234495">
    <property type="component" value="Unassembled WGS sequence"/>
</dbReference>
<comment type="caution">
    <text evidence="2">The sequence shown here is derived from an EMBL/GenBank/DDBJ whole genome shotgun (WGS) entry which is preliminary data.</text>
</comment>
<keyword evidence="1" id="KW-0812">Transmembrane</keyword>
<dbReference type="RefSeq" id="WP_307339045.1">
    <property type="nucleotide sequence ID" value="NZ_JAUSUD010000004.1"/>
</dbReference>
<feature type="transmembrane region" description="Helical" evidence="1">
    <location>
        <begin position="206"/>
        <end position="227"/>
    </location>
</feature>
<sequence>MTRTVLKLRPRDYWRIGEHESWFSDMAANGLHLKKMGIHFAKFAKAEPKKMRYRIDVSINKKMSQDQIQLYAENGWHYVTSFNNFHVFSSPEELDAPELHTDPAEQSYTLQDFDRKLVKNAVTVAVSTIILVGLLLSTWFLFKTPILLLVKWDIVQQTILAIFCVYLAYNSIQASSSIRVLRQNLLEGKPINHRAPWKKYYKIRNLIAFGFIALVGLSAAIPFAQLYKMETNNLPETNNALPIVRLADIEDDSNLIQDKSSYSHDNIDWENSYSYYWSPLAPIQYDTYEQGLISDKQWHDKSGDYTPSIQTQVYQLSIPSLSDKLIEDLTKKYHHFNHEPLIEKTHPDLDQLIVQEEVDMKQIFASKGNRVMYVQYYGYAEIDAIVDNVVEKISVKIED</sequence>
<evidence type="ECO:0000256" key="1">
    <source>
        <dbReference type="SAM" id="Phobius"/>
    </source>
</evidence>
<keyword evidence="3" id="KW-1185">Reference proteome</keyword>
<keyword evidence="1" id="KW-1133">Transmembrane helix</keyword>
<feature type="transmembrane region" description="Helical" evidence="1">
    <location>
        <begin position="154"/>
        <end position="172"/>
    </location>
</feature>
<keyword evidence="1" id="KW-0472">Membrane</keyword>
<name>A0ABT9ZFY4_9BACI</name>
<gene>
    <name evidence="2" type="ORF">J2S19_001417</name>
</gene>
<protein>
    <recommendedName>
        <fullName evidence="4">DUF2812 domain-containing protein</fullName>
    </recommendedName>
</protein>
<accession>A0ABT9ZFY4</accession>